<dbReference type="Pfam" id="PF08448">
    <property type="entry name" value="PAS_4"/>
    <property type="match status" value="1"/>
</dbReference>
<name>A0ABY7GXC6_9BACT</name>
<keyword evidence="2" id="KW-0175">Coiled coil</keyword>
<keyword evidence="1" id="KW-0597">Phosphoprotein</keyword>
<dbReference type="SUPFAM" id="SSF55785">
    <property type="entry name" value="PYP-like sensor domain (PAS domain)"/>
    <property type="match status" value="1"/>
</dbReference>
<dbReference type="InterPro" id="IPR013656">
    <property type="entry name" value="PAS_4"/>
</dbReference>
<dbReference type="InterPro" id="IPR051932">
    <property type="entry name" value="Bact_StressResp_Reg"/>
</dbReference>
<dbReference type="InterPro" id="IPR035965">
    <property type="entry name" value="PAS-like_dom_sf"/>
</dbReference>
<dbReference type="PANTHER" id="PTHR33745">
    <property type="entry name" value="RSBT ANTAGONIST PROTEIN RSBS-RELATED"/>
    <property type="match status" value="1"/>
</dbReference>
<dbReference type="PANTHER" id="PTHR33745:SF3">
    <property type="entry name" value="RSBT CO-ANTAGONIST PROTEIN RSBRC"/>
    <property type="match status" value="1"/>
</dbReference>
<feature type="coiled-coil region" evidence="2">
    <location>
        <begin position="12"/>
        <end position="39"/>
    </location>
</feature>
<evidence type="ECO:0000313" key="5">
    <source>
        <dbReference type="Proteomes" id="UP001164459"/>
    </source>
</evidence>
<dbReference type="InterPro" id="IPR000014">
    <property type="entry name" value="PAS"/>
</dbReference>
<evidence type="ECO:0000313" key="4">
    <source>
        <dbReference type="EMBL" id="WAS91593.1"/>
    </source>
</evidence>
<dbReference type="SUPFAM" id="SSF52091">
    <property type="entry name" value="SpoIIaa-like"/>
    <property type="match status" value="1"/>
</dbReference>
<feature type="domain" description="STAS" evidence="3">
    <location>
        <begin position="170"/>
        <end position="281"/>
    </location>
</feature>
<proteinExistence type="predicted"/>
<dbReference type="PROSITE" id="PS50801">
    <property type="entry name" value="STAS"/>
    <property type="match status" value="1"/>
</dbReference>
<protein>
    <submittedName>
        <fullName evidence="4">PAS domain-containing protein</fullName>
    </submittedName>
</protein>
<dbReference type="RefSeq" id="WP_269033955.1">
    <property type="nucleotide sequence ID" value="NZ_CP114040.1"/>
</dbReference>
<dbReference type="Gene3D" id="3.30.450.20">
    <property type="entry name" value="PAS domain"/>
    <property type="match status" value="1"/>
</dbReference>
<keyword evidence="5" id="KW-1185">Reference proteome</keyword>
<dbReference type="Gene3D" id="3.30.750.24">
    <property type="entry name" value="STAS domain"/>
    <property type="match status" value="1"/>
</dbReference>
<evidence type="ECO:0000259" key="3">
    <source>
        <dbReference type="PROSITE" id="PS50801"/>
    </source>
</evidence>
<dbReference type="InterPro" id="IPR002645">
    <property type="entry name" value="STAS_dom"/>
</dbReference>
<dbReference type="NCBIfam" id="TIGR00229">
    <property type="entry name" value="sensory_box"/>
    <property type="match status" value="1"/>
</dbReference>
<organism evidence="4 5">
    <name type="scientific">Nannocystis punicea</name>
    <dbReference type="NCBI Taxonomy" id="2995304"/>
    <lineage>
        <taxon>Bacteria</taxon>
        <taxon>Pseudomonadati</taxon>
        <taxon>Myxococcota</taxon>
        <taxon>Polyangia</taxon>
        <taxon>Nannocystales</taxon>
        <taxon>Nannocystaceae</taxon>
        <taxon>Nannocystis</taxon>
    </lineage>
</organism>
<sequence>MTDPVEGPLPELARLRRRVAELEAEAAALRSSEAELRAMFSAMTDAVLIVDPDGRYLRLPETAPGARYKPAPDFLGKTMHDVLPRDLADAFVADIRRALAERRIVNSVYSRTIAGEELWFSANASPLGANSVLAVVREITDQVRHEQALRDNLRQQELLREHEAALLQLSTPLIPIRDDVLVMPLIGRLDASRLELAQGTLLRGVAAARAKVAILDLTGIGELDDAAALGLLSVARAVRLLGARVVVTGVRPEVAAALVSRAAELTGITVRASLKDAVREATSDERHSQ</sequence>
<dbReference type="InterPro" id="IPR036513">
    <property type="entry name" value="STAS_dom_sf"/>
</dbReference>
<dbReference type="Proteomes" id="UP001164459">
    <property type="component" value="Chromosome"/>
</dbReference>
<evidence type="ECO:0000256" key="1">
    <source>
        <dbReference type="ARBA" id="ARBA00022553"/>
    </source>
</evidence>
<dbReference type="Pfam" id="PF01740">
    <property type="entry name" value="STAS"/>
    <property type="match status" value="1"/>
</dbReference>
<evidence type="ECO:0000256" key="2">
    <source>
        <dbReference type="SAM" id="Coils"/>
    </source>
</evidence>
<reference evidence="4" key="1">
    <citation type="submission" date="2022-11" db="EMBL/GenBank/DDBJ databases">
        <title>Minimal conservation of predation-associated metabolite biosynthetic gene clusters underscores biosynthetic potential of Myxococcota including descriptions for ten novel species: Archangium lansinium sp. nov., Myxococcus landrumus sp. nov., Nannocystis bai.</title>
        <authorList>
            <person name="Ahearne A."/>
            <person name="Stevens C."/>
            <person name="Dowd S."/>
        </authorList>
    </citation>
    <scope>NUCLEOTIDE SEQUENCE</scope>
    <source>
        <strain evidence="4">Fl3</strain>
    </source>
</reference>
<gene>
    <name evidence="4" type="ORF">O0S08_35885</name>
</gene>
<dbReference type="CDD" id="cd07041">
    <property type="entry name" value="STAS_RsbR_RsbS_like"/>
    <property type="match status" value="1"/>
</dbReference>
<dbReference type="EMBL" id="CP114040">
    <property type="protein sequence ID" value="WAS91593.1"/>
    <property type="molecule type" value="Genomic_DNA"/>
</dbReference>
<accession>A0ABY7GXC6</accession>